<organism evidence="7 8">
    <name type="scientific">Plakobranchus ocellatus</name>
    <dbReference type="NCBI Taxonomy" id="259542"/>
    <lineage>
        <taxon>Eukaryota</taxon>
        <taxon>Metazoa</taxon>
        <taxon>Spiralia</taxon>
        <taxon>Lophotrochozoa</taxon>
        <taxon>Mollusca</taxon>
        <taxon>Gastropoda</taxon>
        <taxon>Heterobranchia</taxon>
        <taxon>Euthyneura</taxon>
        <taxon>Panpulmonata</taxon>
        <taxon>Sacoglossa</taxon>
        <taxon>Placobranchoidea</taxon>
        <taxon>Plakobranchidae</taxon>
        <taxon>Plakobranchus</taxon>
    </lineage>
</organism>
<evidence type="ECO:0000256" key="1">
    <source>
        <dbReference type="ARBA" id="ARBA00007447"/>
    </source>
</evidence>
<keyword evidence="3" id="KW-1015">Disulfide bond</keyword>
<feature type="chain" id="PRO_5043887214" evidence="5">
    <location>
        <begin position="19"/>
        <end position="390"/>
    </location>
</feature>
<dbReference type="InterPro" id="IPR021109">
    <property type="entry name" value="Peptidase_aspartic_dom_sf"/>
</dbReference>
<dbReference type="PROSITE" id="PS51767">
    <property type="entry name" value="PEPTIDASE_A1"/>
    <property type="match status" value="1"/>
</dbReference>
<dbReference type="InterPro" id="IPR001969">
    <property type="entry name" value="Aspartic_peptidase_AS"/>
</dbReference>
<dbReference type="GO" id="GO:0004190">
    <property type="term" value="F:aspartic-type endopeptidase activity"/>
    <property type="evidence" value="ECO:0007669"/>
    <property type="project" value="UniProtKB-KW"/>
</dbReference>
<evidence type="ECO:0000259" key="6">
    <source>
        <dbReference type="PROSITE" id="PS51767"/>
    </source>
</evidence>
<dbReference type="PANTHER" id="PTHR47966:SF51">
    <property type="entry name" value="BETA-SITE APP-CLEAVING ENZYME, ISOFORM A-RELATED"/>
    <property type="match status" value="1"/>
</dbReference>
<feature type="active site" evidence="2">
    <location>
        <position position="270"/>
    </location>
</feature>
<dbReference type="PANTHER" id="PTHR47966">
    <property type="entry name" value="BETA-SITE APP-CLEAVING ENZYME, ISOFORM A-RELATED"/>
    <property type="match status" value="1"/>
</dbReference>
<dbReference type="SUPFAM" id="SSF50630">
    <property type="entry name" value="Acid proteases"/>
    <property type="match status" value="1"/>
</dbReference>
<feature type="active site" evidence="2">
    <location>
        <position position="83"/>
    </location>
</feature>
<sequence>MNLVSTVLFLAILVFTFAADVVNIPLFAVQGPEERFMVIVDKKKELSAQKKPPQVKIRCLKNAEYNAYITIGTPPQLFNVILDTGSADLWIPSVHCPKSNLPYQSHRKYNGTSSTSYKYVGEAISINYEFASVTGYLSEDTVTIAGKPVRGQVFIEAMHQSDALSQNVADGVLGLGFSTLSVAKTPTIIDNMVEQNLLAAPVFSFYLNRKATIGSESMLTLGGTNPAFYKGDFTFIDVSRAKFWQLQMDRVKVGNRADFYCKQGCPAIVDSGSSVIIGPMEETNDLNKRLGGWEVPQIPGMFTISCSGKTRRPKIEFIFNGKSFSLSGEEYIMKVHNICVSLIAGRNYPNGTTPYWVLGTPFMRTYYTQFDQNNLRVGFAKANHENRMFK</sequence>
<keyword evidence="5" id="KW-0732">Signal</keyword>
<evidence type="ECO:0000256" key="4">
    <source>
        <dbReference type="RuleBase" id="RU000454"/>
    </source>
</evidence>
<accession>A0AAV3ZNN3</accession>
<evidence type="ECO:0000256" key="3">
    <source>
        <dbReference type="PIRSR" id="PIRSR601461-2"/>
    </source>
</evidence>
<reference evidence="7 8" key="1">
    <citation type="journal article" date="2021" name="Elife">
        <title>Chloroplast acquisition without the gene transfer in kleptoplastic sea slugs, Plakobranchus ocellatus.</title>
        <authorList>
            <person name="Maeda T."/>
            <person name="Takahashi S."/>
            <person name="Yoshida T."/>
            <person name="Shimamura S."/>
            <person name="Takaki Y."/>
            <person name="Nagai Y."/>
            <person name="Toyoda A."/>
            <person name="Suzuki Y."/>
            <person name="Arimoto A."/>
            <person name="Ishii H."/>
            <person name="Satoh N."/>
            <person name="Nishiyama T."/>
            <person name="Hasebe M."/>
            <person name="Maruyama T."/>
            <person name="Minagawa J."/>
            <person name="Obokata J."/>
            <person name="Shigenobu S."/>
        </authorList>
    </citation>
    <scope>NUCLEOTIDE SEQUENCE [LARGE SCALE GENOMIC DNA]</scope>
</reference>
<keyword evidence="4" id="KW-0645">Protease</keyword>
<keyword evidence="4" id="KW-0378">Hydrolase</keyword>
<dbReference type="AlphaFoldDB" id="A0AAV3ZNN3"/>
<dbReference type="FunFam" id="2.40.70.10:FF:000008">
    <property type="entry name" value="Cathepsin D"/>
    <property type="match status" value="1"/>
</dbReference>
<dbReference type="Pfam" id="PF00026">
    <property type="entry name" value="Asp"/>
    <property type="match status" value="1"/>
</dbReference>
<evidence type="ECO:0000313" key="7">
    <source>
        <dbReference type="EMBL" id="GFN96189.1"/>
    </source>
</evidence>
<dbReference type="PROSITE" id="PS00141">
    <property type="entry name" value="ASP_PROTEASE"/>
    <property type="match status" value="2"/>
</dbReference>
<protein>
    <submittedName>
        <fullName evidence="7">Cathepsin-d</fullName>
    </submittedName>
</protein>
<dbReference type="Gene3D" id="2.40.70.10">
    <property type="entry name" value="Acid Proteases"/>
    <property type="match status" value="2"/>
</dbReference>
<dbReference type="PRINTS" id="PR00792">
    <property type="entry name" value="PEPSIN"/>
</dbReference>
<dbReference type="GO" id="GO:0006508">
    <property type="term" value="P:proteolysis"/>
    <property type="evidence" value="ECO:0007669"/>
    <property type="project" value="UniProtKB-KW"/>
</dbReference>
<dbReference type="Proteomes" id="UP000735302">
    <property type="component" value="Unassembled WGS sequence"/>
</dbReference>
<proteinExistence type="inferred from homology"/>
<feature type="domain" description="Peptidase A1" evidence="6">
    <location>
        <begin position="65"/>
        <end position="380"/>
    </location>
</feature>
<name>A0AAV3ZNN3_9GAST</name>
<evidence type="ECO:0000256" key="5">
    <source>
        <dbReference type="SAM" id="SignalP"/>
    </source>
</evidence>
<comment type="caution">
    <text evidence="7">The sequence shown here is derived from an EMBL/GenBank/DDBJ whole genome shotgun (WGS) entry which is preliminary data.</text>
</comment>
<feature type="disulfide bond" evidence="3">
    <location>
        <begin position="306"/>
        <end position="339"/>
    </location>
</feature>
<evidence type="ECO:0000313" key="8">
    <source>
        <dbReference type="Proteomes" id="UP000735302"/>
    </source>
</evidence>
<comment type="similarity">
    <text evidence="1 4">Belongs to the peptidase A1 family.</text>
</comment>
<keyword evidence="4" id="KW-0064">Aspartyl protease</keyword>
<keyword evidence="8" id="KW-1185">Reference proteome</keyword>
<dbReference type="InterPro" id="IPR001461">
    <property type="entry name" value="Aspartic_peptidase_A1"/>
</dbReference>
<dbReference type="InterPro" id="IPR033121">
    <property type="entry name" value="PEPTIDASE_A1"/>
</dbReference>
<dbReference type="EMBL" id="BLXT01002664">
    <property type="protein sequence ID" value="GFN96189.1"/>
    <property type="molecule type" value="Genomic_DNA"/>
</dbReference>
<gene>
    <name evidence="7" type="ORF">PoB_002269500</name>
</gene>
<feature type="signal peptide" evidence="5">
    <location>
        <begin position="1"/>
        <end position="18"/>
    </location>
</feature>
<dbReference type="FunFam" id="2.40.70.10:FF:000044">
    <property type="entry name" value="Lysosomal aspartic protease"/>
    <property type="match status" value="1"/>
</dbReference>
<evidence type="ECO:0000256" key="2">
    <source>
        <dbReference type="PIRSR" id="PIRSR601461-1"/>
    </source>
</evidence>
<dbReference type="Gene3D" id="2.60.40.1960">
    <property type="match status" value="1"/>
</dbReference>